<protein>
    <submittedName>
        <fullName evidence="1">Uncharacterized protein</fullName>
    </submittedName>
</protein>
<dbReference type="InterPro" id="IPR052058">
    <property type="entry name" value="Alcohol_O-acetyltransferase"/>
</dbReference>
<evidence type="ECO:0000313" key="1">
    <source>
        <dbReference type="EMBL" id="ETO84392.1"/>
    </source>
</evidence>
<dbReference type="EMBL" id="ANJA01000313">
    <property type="protein sequence ID" value="ETO84392.1"/>
    <property type="molecule type" value="Genomic_DNA"/>
</dbReference>
<dbReference type="PANTHER" id="PTHR28037">
    <property type="entry name" value="ALCOHOL O-ACETYLTRANSFERASE 1-RELATED"/>
    <property type="match status" value="1"/>
</dbReference>
<accession>A0A081AZT1</accession>
<evidence type="ECO:0000313" key="2">
    <source>
        <dbReference type="Proteomes" id="UP000028582"/>
    </source>
</evidence>
<gene>
    <name evidence="1" type="ORF">F444_01701</name>
</gene>
<proteinExistence type="predicted"/>
<sequence>MRQRVPKPAEERQVGLYVTNTPLQWLATEGVNMKTEKFWDLARTSKLQMAAQGDKLLEMAMPCFLMDRKLIKPKVGELLGDFKVPSSCTGDATISNLGRYIYKKKHILASNGVLEVEDMFAFCAIPFVATSSTIWLSTVNSFNYSLAHKVDEKVGSALFNAYVKICENASSINKDDTMEDVLKRLGIHA</sequence>
<comment type="caution">
    <text evidence="1">The sequence shown here is derived from an EMBL/GenBank/DDBJ whole genome shotgun (WGS) entry which is preliminary data.</text>
</comment>
<dbReference type="AlphaFoldDB" id="A0A081AZT1"/>
<organism evidence="1 2">
    <name type="scientific">Phytophthora nicotianae P1976</name>
    <dbReference type="NCBI Taxonomy" id="1317066"/>
    <lineage>
        <taxon>Eukaryota</taxon>
        <taxon>Sar</taxon>
        <taxon>Stramenopiles</taxon>
        <taxon>Oomycota</taxon>
        <taxon>Peronosporomycetes</taxon>
        <taxon>Peronosporales</taxon>
        <taxon>Peronosporaceae</taxon>
        <taxon>Phytophthora</taxon>
    </lineage>
</organism>
<reference evidence="1 2" key="1">
    <citation type="submission" date="2013-11" db="EMBL/GenBank/DDBJ databases">
        <title>The Genome Sequence of Phytophthora parasitica P1976.</title>
        <authorList>
            <consortium name="The Broad Institute Genomics Platform"/>
            <person name="Russ C."/>
            <person name="Tyler B."/>
            <person name="Panabieres F."/>
            <person name="Shan W."/>
            <person name="Tripathy S."/>
            <person name="Grunwald N."/>
            <person name="Machado M."/>
            <person name="Johnson C.S."/>
            <person name="Walker B."/>
            <person name="Young S."/>
            <person name="Zeng Q."/>
            <person name="Gargeya S."/>
            <person name="Fitzgerald M."/>
            <person name="Haas B."/>
            <person name="Abouelleil A."/>
            <person name="Allen A.W."/>
            <person name="Alvarado L."/>
            <person name="Arachchi H.M."/>
            <person name="Berlin A.M."/>
            <person name="Chapman S.B."/>
            <person name="Gainer-Dewar J."/>
            <person name="Goldberg J."/>
            <person name="Griggs A."/>
            <person name="Gujja S."/>
            <person name="Hansen M."/>
            <person name="Howarth C."/>
            <person name="Imamovic A."/>
            <person name="Ireland A."/>
            <person name="Larimer J."/>
            <person name="McCowan C."/>
            <person name="Murphy C."/>
            <person name="Pearson M."/>
            <person name="Poon T.W."/>
            <person name="Priest M."/>
            <person name="Roberts A."/>
            <person name="Saif S."/>
            <person name="Shea T."/>
            <person name="Sisk P."/>
            <person name="Sykes S."/>
            <person name="Wortman J."/>
            <person name="Nusbaum C."/>
            <person name="Birren B."/>
        </authorList>
    </citation>
    <scope>NUCLEOTIDE SEQUENCE [LARGE SCALE GENOMIC DNA]</scope>
    <source>
        <strain evidence="1 2">P1976</strain>
    </source>
</reference>
<name>A0A081AZT1_PHYNI</name>
<dbReference type="Proteomes" id="UP000028582">
    <property type="component" value="Unassembled WGS sequence"/>
</dbReference>
<dbReference type="PANTHER" id="PTHR28037:SF1">
    <property type="entry name" value="ALCOHOL O-ACETYLTRANSFERASE 1-RELATED"/>
    <property type="match status" value="1"/>
</dbReference>